<dbReference type="Pfam" id="PF00400">
    <property type="entry name" value="WD40"/>
    <property type="match status" value="1"/>
</dbReference>
<dbReference type="OrthoDB" id="2013972at2759"/>
<evidence type="ECO:0000313" key="13">
    <source>
        <dbReference type="Proteomes" id="UP000789342"/>
    </source>
</evidence>
<dbReference type="Gene3D" id="2.130.10.10">
    <property type="entry name" value="YVTN repeat-like/Quinoprotein amine dehydrogenase"/>
    <property type="match status" value="1"/>
</dbReference>
<keyword evidence="13" id="KW-1185">Reference proteome</keyword>
<keyword evidence="8" id="KW-0653">Protein transport</keyword>
<reference evidence="12" key="1">
    <citation type="submission" date="2021-06" db="EMBL/GenBank/DDBJ databases">
        <authorList>
            <person name="Kallberg Y."/>
            <person name="Tangrot J."/>
            <person name="Rosling A."/>
        </authorList>
    </citation>
    <scope>NUCLEOTIDE SEQUENCE</scope>
    <source>
        <strain evidence="12">CL551</strain>
    </source>
</reference>
<evidence type="ECO:0000256" key="3">
    <source>
        <dbReference type="ARBA" id="ARBA00022574"/>
    </source>
</evidence>
<dbReference type="GO" id="GO:0005789">
    <property type="term" value="C:endoplasmic reticulum membrane"/>
    <property type="evidence" value="ECO:0007669"/>
    <property type="project" value="UniProtKB-SubCell"/>
</dbReference>
<keyword evidence="7" id="KW-0931">ER-Golgi transport</keyword>
<dbReference type="InterPro" id="IPR045260">
    <property type="entry name" value="Sec12-like"/>
</dbReference>
<accession>A0A9N9AKY6</accession>
<organism evidence="12 13">
    <name type="scientific">Acaulospora morrowiae</name>
    <dbReference type="NCBI Taxonomy" id="94023"/>
    <lineage>
        <taxon>Eukaryota</taxon>
        <taxon>Fungi</taxon>
        <taxon>Fungi incertae sedis</taxon>
        <taxon>Mucoromycota</taxon>
        <taxon>Glomeromycotina</taxon>
        <taxon>Glomeromycetes</taxon>
        <taxon>Diversisporales</taxon>
        <taxon>Acaulosporaceae</taxon>
        <taxon>Acaulospora</taxon>
    </lineage>
</organism>
<evidence type="ECO:0000256" key="11">
    <source>
        <dbReference type="SAM" id="Phobius"/>
    </source>
</evidence>
<dbReference type="GO" id="GO:0006888">
    <property type="term" value="P:endoplasmic reticulum to Golgi vesicle-mediated transport"/>
    <property type="evidence" value="ECO:0007669"/>
    <property type="project" value="TreeGrafter"/>
</dbReference>
<keyword evidence="4 11" id="KW-0812">Transmembrane</keyword>
<evidence type="ECO:0000256" key="7">
    <source>
        <dbReference type="ARBA" id="ARBA00022892"/>
    </source>
</evidence>
<evidence type="ECO:0000313" key="12">
    <source>
        <dbReference type="EMBL" id="CAG8533322.1"/>
    </source>
</evidence>
<dbReference type="GO" id="GO:0003400">
    <property type="term" value="P:regulation of COPII vesicle coating"/>
    <property type="evidence" value="ECO:0007669"/>
    <property type="project" value="TreeGrafter"/>
</dbReference>
<gene>
    <name evidence="12" type="ORF">AMORRO_LOCUS4778</name>
</gene>
<dbReference type="GO" id="GO:0015031">
    <property type="term" value="P:protein transport"/>
    <property type="evidence" value="ECO:0007669"/>
    <property type="project" value="UniProtKB-KW"/>
</dbReference>
<evidence type="ECO:0000256" key="6">
    <source>
        <dbReference type="ARBA" id="ARBA00022824"/>
    </source>
</evidence>
<dbReference type="SUPFAM" id="SSF50978">
    <property type="entry name" value="WD40 repeat-like"/>
    <property type="match status" value="1"/>
</dbReference>
<evidence type="ECO:0000256" key="9">
    <source>
        <dbReference type="ARBA" id="ARBA00022989"/>
    </source>
</evidence>
<dbReference type="Proteomes" id="UP000789342">
    <property type="component" value="Unassembled WGS sequence"/>
</dbReference>
<protein>
    <submittedName>
        <fullName evidence="12">3285_t:CDS:1</fullName>
    </submittedName>
</protein>
<dbReference type="PANTHER" id="PTHR23284">
    <property type="entry name" value="PROLACTIN REGULATORY ELEMENT BINDING PROTEIN"/>
    <property type="match status" value="1"/>
</dbReference>
<keyword evidence="6" id="KW-0256">Endoplasmic reticulum</keyword>
<comment type="subcellular location">
    <subcellularLocation>
        <location evidence="1">Endoplasmic reticulum membrane</location>
        <topology evidence="1">Single-pass membrane protein</topology>
    </subcellularLocation>
</comment>
<sequence length="250" mass="27961">MKYPSLEVAFPPVNFNKQEIYDLDFNSAGDQVKFYPSLLQKTFMHNHYLLNRGKPYFQIAVSSTKVLQILSTKDGKCIYSLERPISQKTTECQFRACRFGKGMSDGFIFSVVNSSNKTKAFIVKLSANTWERNVTKVVSRKPITTFAISEDGNLLAFGASDNSLGICDTRTLRVLLTIPNIHSFPITSLGFNHDSTIVVSGSVDNTVHITQLPEKFSAGIIGKYKLLAIVLSTLTVILAFFYQMYLLGEQ</sequence>
<dbReference type="AlphaFoldDB" id="A0A9N9AKY6"/>
<dbReference type="InterPro" id="IPR015943">
    <property type="entry name" value="WD40/YVTN_repeat-like_dom_sf"/>
</dbReference>
<keyword evidence="5" id="KW-0677">Repeat</keyword>
<comment type="caution">
    <text evidence="12">The sequence shown here is derived from an EMBL/GenBank/DDBJ whole genome shotgun (WGS) entry which is preliminary data.</text>
</comment>
<evidence type="ECO:0000256" key="2">
    <source>
        <dbReference type="ARBA" id="ARBA00022448"/>
    </source>
</evidence>
<evidence type="ECO:0000256" key="8">
    <source>
        <dbReference type="ARBA" id="ARBA00022927"/>
    </source>
</evidence>
<dbReference type="SMART" id="SM00320">
    <property type="entry name" value="WD40"/>
    <property type="match status" value="2"/>
</dbReference>
<keyword evidence="10 11" id="KW-0472">Membrane</keyword>
<keyword evidence="2" id="KW-0813">Transport</keyword>
<dbReference type="PANTHER" id="PTHR23284:SF0">
    <property type="entry name" value="PROLACTIN REGULATORY ELEMENT-BINDING PROTEIN"/>
    <property type="match status" value="1"/>
</dbReference>
<evidence type="ECO:0000256" key="4">
    <source>
        <dbReference type="ARBA" id="ARBA00022692"/>
    </source>
</evidence>
<feature type="transmembrane region" description="Helical" evidence="11">
    <location>
        <begin position="226"/>
        <end position="245"/>
    </location>
</feature>
<dbReference type="GO" id="GO:0005085">
    <property type="term" value="F:guanyl-nucleotide exchange factor activity"/>
    <property type="evidence" value="ECO:0007669"/>
    <property type="project" value="InterPro"/>
</dbReference>
<name>A0A9N9AKY6_9GLOM</name>
<evidence type="ECO:0000256" key="5">
    <source>
        <dbReference type="ARBA" id="ARBA00022737"/>
    </source>
</evidence>
<dbReference type="InterPro" id="IPR001680">
    <property type="entry name" value="WD40_rpt"/>
</dbReference>
<dbReference type="EMBL" id="CAJVPV010002703">
    <property type="protein sequence ID" value="CAG8533322.1"/>
    <property type="molecule type" value="Genomic_DNA"/>
</dbReference>
<keyword evidence="9 11" id="KW-1133">Transmembrane helix</keyword>
<keyword evidence="3" id="KW-0853">WD repeat</keyword>
<proteinExistence type="predicted"/>
<dbReference type="InterPro" id="IPR036322">
    <property type="entry name" value="WD40_repeat_dom_sf"/>
</dbReference>
<evidence type="ECO:0000256" key="10">
    <source>
        <dbReference type="ARBA" id="ARBA00023136"/>
    </source>
</evidence>
<evidence type="ECO:0000256" key="1">
    <source>
        <dbReference type="ARBA" id="ARBA00004389"/>
    </source>
</evidence>